<organism evidence="2 3">
    <name type="scientific">Aphis craccivora</name>
    <name type="common">Cowpea aphid</name>
    <dbReference type="NCBI Taxonomy" id="307492"/>
    <lineage>
        <taxon>Eukaryota</taxon>
        <taxon>Metazoa</taxon>
        <taxon>Ecdysozoa</taxon>
        <taxon>Arthropoda</taxon>
        <taxon>Hexapoda</taxon>
        <taxon>Insecta</taxon>
        <taxon>Pterygota</taxon>
        <taxon>Neoptera</taxon>
        <taxon>Paraneoptera</taxon>
        <taxon>Hemiptera</taxon>
        <taxon>Sternorrhyncha</taxon>
        <taxon>Aphidomorpha</taxon>
        <taxon>Aphidoidea</taxon>
        <taxon>Aphididae</taxon>
        <taxon>Aphidini</taxon>
        <taxon>Aphis</taxon>
        <taxon>Aphis</taxon>
    </lineage>
</organism>
<dbReference type="Pfam" id="PF00078">
    <property type="entry name" value="RVT_1"/>
    <property type="match status" value="1"/>
</dbReference>
<dbReference type="InterPro" id="IPR043502">
    <property type="entry name" value="DNA/RNA_pol_sf"/>
</dbReference>
<accession>A0A6G0YDQ9</accession>
<gene>
    <name evidence="2" type="ORF">FWK35_00014721</name>
</gene>
<comment type="caution">
    <text evidence="2">The sequence shown here is derived from an EMBL/GenBank/DDBJ whole genome shotgun (WGS) entry which is preliminary data.</text>
</comment>
<dbReference type="SUPFAM" id="SSF56672">
    <property type="entry name" value="DNA/RNA polymerases"/>
    <property type="match status" value="1"/>
</dbReference>
<dbReference type="PROSITE" id="PS50878">
    <property type="entry name" value="RT_POL"/>
    <property type="match status" value="1"/>
</dbReference>
<dbReference type="InterPro" id="IPR043128">
    <property type="entry name" value="Rev_trsase/Diguanyl_cyclase"/>
</dbReference>
<dbReference type="AlphaFoldDB" id="A0A6G0YDQ9"/>
<name>A0A6G0YDQ9_APHCR</name>
<dbReference type="CDD" id="cd01650">
    <property type="entry name" value="RT_nLTR_like"/>
    <property type="match status" value="1"/>
</dbReference>
<reference evidence="2 3" key="1">
    <citation type="submission" date="2019-08" db="EMBL/GenBank/DDBJ databases">
        <title>Whole genome of Aphis craccivora.</title>
        <authorList>
            <person name="Voronova N.V."/>
            <person name="Shulinski R.S."/>
            <person name="Bandarenka Y.V."/>
            <person name="Zhorov D.G."/>
            <person name="Warner D."/>
        </authorList>
    </citation>
    <scope>NUCLEOTIDE SEQUENCE [LARGE SCALE GENOMIC DNA]</scope>
    <source>
        <strain evidence="2">180601</strain>
        <tissue evidence="2">Whole Body</tissue>
    </source>
</reference>
<protein>
    <submittedName>
        <fullName evidence="2">Craniofacial development protein 2-like</fullName>
    </submittedName>
</protein>
<dbReference type="EMBL" id="VUJU01004649">
    <property type="protein sequence ID" value="KAF0753702.1"/>
    <property type="molecule type" value="Genomic_DNA"/>
</dbReference>
<evidence type="ECO:0000259" key="1">
    <source>
        <dbReference type="PROSITE" id="PS50878"/>
    </source>
</evidence>
<dbReference type="InterPro" id="IPR000477">
    <property type="entry name" value="RT_dom"/>
</dbReference>
<dbReference type="GO" id="GO:0071897">
    <property type="term" value="P:DNA biosynthetic process"/>
    <property type="evidence" value="ECO:0007669"/>
    <property type="project" value="UniProtKB-ARBA"/>
</dbReference>
<evidence type="ECO:0000313" key="3">
    <source>
        <dbReference type="Proteomes" id="UP000478052"/>
    </source>
</evidence>
<sequence>MVTYGQTISVIHTNNTKGQAGVGIALNKKWGTRVTNVVAYSSRLCLVKVESTPVNLAIIQVYMPTSKSNDEEVEEVYAGIEELLKHTKPHDNVIIMEGREVGDFSLGKRNERGERVEEFCRENGMIITNTRFQNPKRRIYTWKMPDDIIYCDHNLVIAKCELRYKKPQRPKVQQEKYSVRLLKKAEYIEELYEGEKLEEITIDEEETKLPILKSEFELALHDLKQNKAPEIDDITAELLQCASTKIKDALYQLTQDIYEKGDVPDDYRKRVIVTILKKSGTNSQGKVEQYIKNDQYGFRRQKGIREAILGLRVLIEKQIDRNKVTYLAFIDLKKAFDKVNWNKMLLILREIGVEQQDLRIGVRQECTLSPPLFNYYIEKVINTVKAKLTRLNIGIKIGGEIVSMIRFADDIVVIAESEGDIQCVVEEMDEMIRTSEMKINSTKTKILFCARDPKVKADVYIDAIRERRWKMVGHAMRHPEELHSIILEDKTHIGTQHLSGNEETK</sequence>
<dbReference type="Proteomes" id="UP000478052">
    <property type="component" value="Unassembled WGS sequence"/>
</dbReference>
<dbReference type="SUPFAM" id="SSF56219">
    <property type="entry name" value="DNase I-like"/>
    <property type="match status" value="1"/>
</dbReference>
<keyword evidence="3" id="KW-1185">Reference proteome</keyword>
<dbReference type="Gene3D" id="3.60.10.10">
    <property type="entry name" value="Endonuclease/exonuclease/phosphatase"/>
    <property type="match status" value="1"/>
</dbReference>
<feature type="domain" description="Reverse transcriptase" evidence="1">
    <location>
        <begin position="256"/>
        <end position="476"/>
    </location>
</feature>
<dbReference type="Gene3D" id="3.30.70.270">
    <property type="match status" value="1"/>
</dbReference>
<proteinExistence type="predicted"/>
<evidence type="ECO:0000313" key="2">
    <source>
        <dbReference type="EMBL" id="KAF0753702.1"/>
    </source>
</evidence>
<dbReference type="OrthoDB" id="6614020at2759"/>
<dbReference type="InterPro" id="IPR036691">
    <property type="entry name" value="Endo/exonu/phosph_ase_sf"/>
</dbReference>
<dbReference type="PANTHER" id="PTHR19446">
    <property type="entry name" value="REVERSE TRANSCRIPTASES"/>
    <property type="match status" value="1"/>
</dbReference>